<name>A0A2C6K2J6_9APIC</name>
<feature type="region of interest" description="Disordered" evidence="1">
    <location>
        <begin position="682"/>
        <end position="723"/>
    </location>
</feature>
<gene>
    <name evidence="2" type="ORF">CSUI_006080</name>
</gene>
<feature type="region of interest" description="Disordered" evidence="1">
    <location>
        <begin position="74"/>
        <end position="152"/>
    </location>
</feature>
<evidence type="ECO:0000313" key="2">
    <source>
        <dbReference type="EMBL" id="PHJ20091.1"/>
    </source>
</evidence>
<organism evidence="2 3">
    <name type="scientific">Cystoisospora suis</name>
    <dbReference type="NCBI Taxonomy" id="483139"/>
    <lineage>
        <taxon>Eukaryota</taxon>
        <taxon>Sar</taxon>
        <taxon>Alveolata</taxon>
        <taxon>Apicomplexa</taxon>
        <taxon>Conoidasida</taxon>
        <taxon>Coccidia</taxon>
        <taxon>Eucoccidiorida</taxon>
        <taxon>Eimeriorina</taxon>
        <taxon>Sarcocystidae</taxon>
        <taxon>Cystoisospora</taxon>
    </lineage>
</organism>
<dbReference type="Proteomes" id="UP000221165">
    <property type="component" value="Unassembled WGS sequence"/>
</dbReference>
<feature type="compositionally biased region" description="Polar residues" evidence="1">
    <location>
        <begin position="627"/>
        <end position="640"/>
    </location>
</feature>
<feature type="compositionally biased region" description="Basic and acidic residues" evidence="1">
    <location>
        <begin position="31"/>
        <end position="47"/>
    </location>
</feature>
<keyword evidence="3" id="KW-1185">Reference proteome</keyword>
<feature type="region of interest" description="Disordered" evidence="1">
    <location>
        <begin position="285"/>
        <end position="335"/>
    </location>
</feature>
<feature type="compositionally biased region" description="Polar residues" evidence="1">
    <location>
        <begin position="98"/>
        <end position="108"/>
    </location>
</feature>
<feature type="compositionally biased region" description="Basic and acidic residues" evidence="1">
    <location>
        <begin position="607"/>
        <end position="622"/>
    </location>
</feature>
<feature type="compositionally biased region" description="Polar residues" evidence="1">
    <location>
        <begin position="449"/>
        <end position="459"/>
    </location>
</feature>
<proteinExistence type="predicted"/>
<dbReference type="GeneID" id="94429456"/>
<feature type="compositionally biased region" description="Polar residues" evidence="1">
    <location>
        <begin position="1"/>
        <end position="20"/>
    </location>
</feature>
<evidence type="ECO:0000256" key="1">
    <source>
        <dbReference type="SAM" id="MobiDB-lite"/>
    </source>
</evidence>
<dbReference type="EMBL" id="MIGC01003028">
    <property type="protein sequence ID" value="PHJ20091.1"/>
    <property type="molecule type" value="Genomic_DNA"/>
</dbReference>
<sequence length="1292" mass="137608">MEKQKGTCSDAMSASEQSQEGADVWGCVRCPQREGKDVQDVRPDDQTVRSSSCRADNRSFWSDFLSISIPPEVCEGAGSQRMEGSSAHAEPRAEPLKASNTRDSSSQCPKEEMESYSPRARSQPELFEHWSDDSIHRTGHQHDSIEKPRQANFGRFSSVQNCLEESRGDTFASESASRLNDASGIISKKSSWSGVGEFGSEMEEPMVPESSGSSWYSALQLHEVGGESDRELSTSLERQCSATQCLEKDDCSAYEVTNSLRPEQGSQGVYADSKERPTALMSVPLSGEWQRSVSPEPLQGLGVSGRASKKGSRQRVAQPNHSRGTPLKAGASAGVPGSHRFVPALGAAGRQLVLDRIRSRYHTDVVYYSGLLRDKYNSTISKLPFFTVSRLHQLAADFGIDTQAVLNGQSEAVNAGGRGGSGCRRGRPHRHTVNSTQRSGLGGRKESTHGCTGSPTPKSQIHAGRKSLRAQSRPRLSKSSRRGATGATVEGETGRRAGEDVAAPVEVPPLLNSVSQLPQHISPCFAGRESFFWGKGSGPSSIDSPTSAVGGGSCVTADEGNSCCADAHVSEIPPASSEEEWSTAWSKESTGVCVGTGGESTDLSRGGSHEKRVTMDRHRVEKWAQSGGASSETSLPTSGAPTVGGDVDEATSPRVACRSPTPEGTNWHAAIDLQNPEITMEHLDSGSGQCSFAQSSRGRGRSQETDAAEMSSSCGPEEPSNRRCELNGIESETFTPICGTSGTVSVIVDRDKKRPAQLVSCGAATVDCIEKRPDQGRHPQLNNEGASLGGRCTAALEDFCGRVTRRKVLQTTWSESTTFTSSPTTPTAGVSAETQSLSPTSPLAGVGTNVLCAEPRGGQNCTVDVREQPESQADYSLAQETATVRSELGATGASDLEGTCEEAKLFMLLKQLVPEKSATGPPFSLASPPSPCSMVLGREARLQTADAHATVTGKQRLMAQESHATNTSSGPSEGVDRGLSEVVSSIHKLDIHSGVASQSFSRWPSAERMPDATDLVVSVEHIREFLETQRYRKTTADGTTVGGERECSRGRDGELRRFSAAGYGHEEGKPDTSAHGLPDNESVDSSFKSATSEQAEILPGSLRRAGVQASPFHKVLRQCLGEPEKDDSSSVSCNGFRPGETSYGSPAFSCHVGKGLDRTVHTIVNYNDAADSETKQPVKQPGERFQPWPAGACLGTAGYGESAADHLDHLAEEMLRGTVRQDGHGREGGDAILLLGALLSWAKGATQQDVAEWRQSLELVADMLSSAETCDRPAQARRAVEIQAQVDIAGSS</sequence>
<feature type="region of interest" description="Disordered" evidence="1">
    <location>
        <begin position="1"/>
        <end position="54"/>
    </location>
</feature>
<feature type="compositionally biased region" description="Polar residues" evidence="1">
    <location>
        <begin position="962"/>
        <end position="971"/>
    </location>
</feature>
<feature type="region of interest" description="Disordered" evidence="1">
    <location>
        <begin position="193"/>
        <end position="212"/>
    </location>
</feature>
<feature type="region of interest" description="Disordered" evidence="1">
    <location>
        <begin position="412"/>
        <end position="500"/>
    </location>
</feature>
<feature type="compositionally biased region" description="Low complexity" evidence="1">
    <location>
        <begin position="814"/>
        <end position="827"/>
    </location>
</feature>
<comment type="caution">
    <text evidence="2">The sequence shown here is derived from an EMBL/GenBank/DDBJ whole genome shotgun (WGS) entry which is preliminary data.</text>
</comment>
<evidence type="ECO:0000313" key="3">
    <source>
        <dbReference type="Proteomes" id="UP000221165"/>
    </source>
</evidence>
<protein>
    <submittedName>
        <fullName evidence="2">Uncharacterized protein</fullName>
    </submittedName>
</protein>
<feature type="region of interest" description="Disordered" evidence="1">
    <location>
        <begin position="571"/>
        <end position="666"/>
    </location>
</feature>
<accession>A0A2C6K2J6</accession>
<feature type="compositionally biased region" description="Polar residues" evidence="1">
    <location>
        <begin position="686"/>
        <end position="697"/>
    </location>
</feature>
<feature type="compositionally biased region" description="Polar residues" evidence="1">
    <location>
        <begin position="1083"/>
        <end position="1092"/>
    </location>
</feature>
<feature type="region of interest" description="Disordered" evidence="1">
    <location>
        <begin position="1062"/>
        <end position="1092"/>
    </location>
</feature>
<feature type="compositionally biased region" description="Polar residues" evidence="1">
    <location>
        <begin position="832"/>
        <end position="841"/>
    </location>
</feature>
<reference evidence="2 3" key="1">
    <citation type="journal article" date="2017" name="Int. J. Parasitol.">
        <title>The genome of the protozoan parasite Cystoisospora suis and a reverse vaccinology approach to identify vaccine candidates.</title>
        <authorList>
            <person name="Palmieri N."/>
            <person name="Shrestha A."/>
            <person name="Ruttkowski B."/>
            <person name="Beck T."/>
            <person name="Vogl C."/>
            <person name="Tomley F."/>
            <person name="Blake D.P."/>
            <person name="Joachim A."/>
        </authorList>
    </citation>
    <scope>NUCLEOTIDE SEQUENCE [LARGE SCALE GENOMIC DNA]</scope>
    <source>
        <strain evidence="2 3">Wien I</strain>
    </source>
</reference>
<feature type="region of interest" description="Disordered" evidence="1">
    <location>
        <begin position="814"/>
        <end position="842"/>
    </location>
</feature>
<feature type="compositionally biased region" description="Low complexity" evidence="1">
    <location>
        <begin position="482"/>
        <end position="491"/>
    </location>
</feature>
<dbReference type="OrthoDB" id="331378at2759"/>
<dbReference type="VEuPathDB" id="ToxoDB:CSUI_006080"/>
<feature type="region of interest" description="Disordered" evidence="1">
    <location>
        <begin position="957"/>
        <end position="978"/>
    </location>
</feature>
<dbReference type="RefSeq" id="XP_067921782.1">
    <property type="nucleotide sequence ID" value="XM_068066245.1"/>
</dbReference>
<feature type="compositionally biased region" description="Basic and acidic residues" evidence="1">
    <location>
        <begin position="126"/>
        <end position="149"/>
    </location>
</feature>